<gene>
    <name evidence="2" type="primary">NCAS0C02400</name>
    <name evidence="2" type="ordered locus">NCAS_0C02400</name>
</gene>
<dbReference type="InParanoid" id="G0VCM0"/>
<dbReference type="OrthoDB" id="5580261at2759"/>
<evidence type="ECO:0000313" key="3">
    <source>
        <dbReference type="Proteomes" id="UP000001640"/>
    </source>
</evidence>
<dbReference type="HOGENOM" id="CLU_110375_0_0_1"/>
<name>G0VCM0_NAUCA</name>
<keyword evidence="1" id="KW-0812">Transmembrane</keyword>
<dbReference type="PANTHER" id="PTHR28002">
    <property type="entry name" value="MIOREX COMPLEX COMPONENT 11"/>
    <property type="match status" value="1"/>
</dbReference>
<evidence type="ECO:0000256" key="1">
    <source>
        <dbReference type="SAM" id="Phobius"/>
    </source>
</evidence>
<feature type="transmembrane region" description="Helical" evidence="1">
    <location>
        <begin position="115"/>
        <end position="137"/>
    </location>
</feature>
<dbReference type="Proteomes" id="UP000001640">
    <property type="component" value="Chromosome 3"/>
</dbReference>
<dbReference type="InterPro" id="IPR018811">
    <property type="entry name" value="MRX11"/>
</dbReference>
<keyword evidence="1" id="KW-0472">Membrane</keyword>
<dbReference type="GeneID" id="96902813"/>
<dbReference type="RefSeq" id="XP_003675596.1">
    <property type="nucleotide sequence ID" value="XM_003675548.1"/>
</dbReference>
<dbReference type="FunCoup" id="G0VCM0">
    <property type="interactions" value="19"/>
</dbReference>
<dbReference type="Pfam" id="PF10306">
    <property type="entry name" value="FLILHELTA"/>
    <property type="match status" value="1"/>
</dbReference>
<dbReference type="AlphaFoldDB" id="G0VCM0"/>
<dbReference type="PROSITE" id="PS51257">
    <property type="entry name" value="PROKAR_LIPOPROTEIN"/>
    <property type="match status" value="1"/>
</dbReference>
<dbReference type="EMBL" id="HE576754">
    <property type="protein sequence ID" value="CCC69230.1"/>
    <property type="molecule type" value="Genomic_DNA"/>
</dbReference>
<keyword evidence="3" id="KW-1185">Reference proteome</keyword>
<sequence>MRVFETNCKFIQLAHMKLLLPQGISGGLSSCAPLRQVTAARFLRLGMPLSTRGTHHSTSTNNSKVAKLAGGIERKYDDRLHKLISKSKVLTKLNSNPKFSHYFDRISEAGTLSTFASFLLIHELTAILPLLLLWWVFYSLDIHDGHDLPHVFQNLVDQCGKAINKLVGDKYNDTLDKGRLVIAGTLAYAIVKLLYPVRILFSIWGAPYVGKWLLLPFYKLKSFRK</sequence>
<accession>G0VCM0</accession>
<protein>
    <submittedName>
        <fullName evidence="2">Uncharacterized protein</fullName>
    </submittedName>
</protein>
<dbReference type="STRING" id="1064592.G0VCM0"/>
<reference evidence="2 3" key="1">
    <citation type="journal article" date="2011" name="Proc. Natl. Acad. Sci. U.S.A.">
        <title>Evolutionary erosion of yeast sex chromosomes by mating-type switching accidents.</title>
        <authorList>
            <person name="Gordon J.L."/>
            <person name="Armisen D."/>
            <person name="Proux-Wera E."/>
            <person name="Oheigeartaigh S.S."/>
            <person name="Byrne K.P."/>
            <person name="Wolfe K.H."/>
        </authorList>
    </citation>
    <scope>NUCLEOTIDE SEQUENCE [LARGE SCALE GENOMIC DNA]</scope>
    <source>
        <strain evidence="3">ATCC 76901 / BCRC 22586 / CBS 4309 / NBRC 1992 / NRRL Y-12630</strain>
    </source>
</reference>
<reference key="2">
    <citation type="submission" date="2011-08" db="EMBL/GenBank/DDBJ databases">
        <title>Genome sequence of Naumovozyma castellii.</title>
        <authorList>
            <person name="Gordon J.L."/>
            <person name="Armisen D."/>
            <person name="Proux-Wera E."/>
            <person name="OhEigeartaigh S.S."/>
            <person name="Byrne K.P."/>
            <person name="Wolfe K.H."/>
        </authorList>
    </citation>
    <scope>NUCLEOTIDE SEQUENCE</scope>
    <source>
        <strain>Type strain:CBS 4309</strain>
    </source>
</reference>
<dbReference type="OMA" id="YAYVIVK"/>
<dbReference type="PANTHER" id="PTHR28002:SF1">
    <property type="entry name" value="MIOREX COMPLEX COMPONENT 11"/>
    <property type="match status" value="1"/>
</dbReference>
<evidence type="ECO:0000313" key="2">
    <source>
        <dbReference type="EMBL" id="CCC69230.1"/>
    </source>
</evidence>
<dbReference type="KEGG" id="ncs:NCAS_0C02400"/>
<dbReference type="GO" id="GO:0005739">
    <property type="term" value="C:mitochondrion"/>
    <property type="evidence" value="ECO:0007669"/>
    <property type="project" value="TreeGrafter"/>
</dbReference>
<proteinExistence type="predicted"/>
<organism evidence="2 3">
    <name type="scientific">Naumovozyma castellii</name>
    <name type="common">Yeast</name>
    <name type="synonym">Saccharomyces castellii</name>
    <dbReference type="NCBI Taxonomy" id="27288"/>
    <lineage>
        <taxon>Eukaryota</taxon>
        <taxon>Fungi</taxon>
        <taxon>Dikarya</taxon>
        <taxon>Ascomycota</taxon>
        <taxon>Saccharomycotina</taxon>
        <taxon>Saccharomycetes</taxon>
        <taxon>Saccharomycetales</taxon>
        <taxon>Saccharomycetaceae</taxon>
        <taxon>Naumovozyma</taxon>
    </lineage>
</organism>
<keyword evidence="1" id="KW-1133">Transmembrane helix</keyword>
<dbReference type="eggNOG" id="ENOG502S09K">
    <property type="taxonomic scope" value="Eukaryota"/>
</dbReference>